<name>A0A963YZF8_9PROT</name>
<dbReference type="AlphaFoldDB" id="A0A963YZF8"/>
<proteinExistence type="predicted"/>
<evidence type="ECO:0000313" key="2">
    <source>
        <dbReference type="Proteomes" id="UP000721844"/>
    </source>
</evidence>
<dbReference type="Proteomes" id="UP000721844">
    <property type="component" value="Unassembled WGS sequence"/>
</dbReference>
<gene>
    <name evidence="1" type="ORF">ACELLULO517_02150</name>
</gene>
<accession>A0A963YZF8</accession>
<reference evidence="1 2" key="1">
    <citation type="journal article" date="2021" name="Microorganisms">
        <title>Acidisoma silvae sp. nov. and Acidisomacellulosilytica sp. nov., Two Acidophilic Bacteria Isolated from Decaying Wood, Hydrolyzing Cellulose and Producing Poly-3-hydroxybutyrate.</title>
        <authorList>
            <person name="Mieszkin S."/>
            <person name="Pouder E."/>
            <person name="Uroz S."/>
            <person name="Simon-Colin C."/>
            <person name="Alain K."/>
        </authorList>
    </citation>
    <scope>NUCLEOTIDE SEQUENCE [LARGE SCALE GENOMIC DNA]</scope>
    <source>
        <strain evidence="1 2">HW T5.17</strain>
    </source>
</reference>
<sequence length="79" mass="8920">MARDVSTIARRCERAVVTAYRELMVHGNGDMDSFRACTTLYRIHHPEASLTEAHRLVAEWIDHHIVRADDGPTDGCDCP</sequence>
<dbReference type="RefSeq" id="WP_227305465.1">
    <property type="nucleotide sequence ID" value="NZ_JAESVA010000001.1"/>
</dbReference>
<protein>
    <submittedName>
        <fullName evidence="1">Uncharacterized protein</fullName>
    </submittedName>
</protein>
<organism evidence="1 2">
    <name type="scientific">Acidisoma cellulosilyticum</name>
    <dbReference type="NCBI Taxonomy" id="2802395"/>
    <lineage>
        <taxon>Bacteria</taxon>
        <taxon>Pseudomonadati</taxon>
        <taxon>Pseudomonadota</taxon>
        <taxon>Alphaproteobacteria</taxon>
        <taxon>Acetobacterales</taxon>
        <taxon>Acidocellaceae</taxon>
        <taxon>Acidisoma</taxon>
    </lineage>
</organism>
<keyword evidence="2" id="KW-1185">Reference proteome</keyword>
<comment type="caution">
    <text evidence="1">The sequence shown here is derived from an EMBL/GenBank/DDBJ whole genome shotgun (WGS) entry which is preliminary data.</text>
</comment>
<dbReference type="EMBL" id="JAESVA010000001">
    <property type="protein sequence ID" value="MCB8879020.1"/>
    <property type="molecule type" value="Genomic_DNA"/>
</dbReference>
<evidence type="ECO:0000313" key="1">
    <source>
        <dbReference type="EMBL" id="MCB8879020.1"/>
    </source>
</evidence>